<gene>
    <name evidence="1" type="ORF">OC25_02035</name>
</gene>
<name>A0A0C1FXF9_9SPHI</name>
<dbReference type="OrthoDB" id="773001at2"/>
<dbReference type="EMBL" id="JSYN01000002">
    <property type="protein sequence ID" value="KIA96548.1"/>
    <property type="molecule type" value="Genomic_DNA"/>
</dbReference>
<accession>A0A0C1FXF9</accession>
<evidence type="ECO:0000313" key="1">
    <source>
        <dbReference type="EMBL" id="KIA96548.1"/>
    </source>
</evidence>
<keyword evidence="2" id="KW-1185">Reference proteome</keyword>
<reference evidence="1 2" key="1">
    <citation type="submission" date="2014-10" db="EMBL/GenBank/DDBJ databases">
        <title>Pedobacter Kyungheensis.</title>
        <authorList>
            <person name="Anderson B.M."/>
            <person name="Newman J.D."/>
        </authorList>
    </citation>
    <scope>NUCLEOTIDE SEQUENCE [LARGE SCALE GENOMIC DNA]</scope>
    <source>
        <strain evidence="1 2">KACC 16221</strain>
    </source>
</reference>
<protein>
    <submittedName>
        <fullName evidence="1">Uncharacterized protein</fullName>
    </submittedName>
</protein>
<evidence type="ECO:0000313" key="2">
    <source>
        <dbReference type="Proteomes" id="UP000031246"/>
    </source>
</evidence>
<dbReference type="AlphaFoldDB" id="A0A0C1FXF9"/>
<comment type="caution">
    <text evidence="1">The sequence shown here is derived from an EMBL/GenBank/DDBJ whole genome shotgun (WGS) entry which is preliminary data.</text>
</comment>
<organism evidence="1 2">
    <name type="scientific">Pedobacter kyungheensis</name>
    <dbReference type="NCBI Taxonomy" id="1069985"/>
    <lineage>
        <taxon>Bacteria</taxon>
        <taxon>Pseudomonadati</taxon>
        <taxon>Bacteroidota</taxon>
        <taxon>Sphingobacteriia</taxon>
        <taxon>Sphingobacteriales</taxon>
        <taxon>Sphingobacteriaceae</taxon>
        <taxon>Pedobacter</taxon>
    </lineage>
</organism>
<dbReference type="RefSeq" id="WP_039471177.1">
    <property type="nucleotide sequence ID" value="NZ_JSYN01000002.1"/>
</dbReference>
<proteinExistence type="predicted"/>
<sequence length="114" mass="13584">MEENLLAIAYLEEKEKALEHRKIIDLDLKPALKELEDDKSEAGKLKVPELEKQIADEEERFKKTIERMQAAFTPFYPYLERIGASKTNPYLLHYHQKDYGFYIDDNKNIHYTTY</sequence>
<dbReference type="Proteomes" id="UP000031246">
    <property type="component" value="Unassembled WGS sequence"/>
</dbReference>